<evidence type="ECO:0000313" key="1">
    <source>
        <dbReference type="Proteomes" id="UP000818029"/>
    </source>
</evidence>
<accession>A0ABM2YNJ5</accession>
<keyword evidence="1" id="KW-1185">Reference proteome</keyword>
<dbReference type="RefSeq" id="XP_040932106.1">
    <property type="nucleotide sequence ID" value="XM_041076172.1"/>
</dbReference>
<evidence type="ECO:0000313" key="2">
    <source>
        <dbReference type="RefSeq" id="XP_040932106.1"/>
    </source>
</evidence>
<organism evidence="1 2">
    <name type="scientific">Gossypium hirsutum</name>
    <name type="common">Upland cotton</name>
    <name type="synonym">Gossypium mexicanum</name>
    <dbReference type="NCBI Taxonomy" id="3635"/>
    <lineage>
        <taxon>Eukaryota</taxon>
        <taxon>Viridiplantae</taxon>
        <taxon>Streptophyta</taxon>
        <taxon>Embryophyta</taxon>
        <taxon>Tracheophyta</taxon>
        <taxon>Spermatophyta</taxon>
        <taxon>Magnoliopsida</taxon>
        <taxon>eudicotyledons</taxon>
        <taxon>Gunneridae</taxon>
        <taxon>Pentapetalae</taxon>
        <taxon>rosids</taxon>
        <taxon>malvids</taxon>
        <taxon>Malvales</taxon>
        <taxon>Malvaceae</taxon>
        <taxon>Malvoideae</taxon>
        <taxon>Gossypium</taxon>
    </lineage>
</organism>
<name>A0ABM2YNJ5_GOSHI</name>
<dbReference type="PANTHER" id="PTHR46148:SF44">
    <property type="entry name" value="GAG-POL POLYPROTEIN"/>
    <property type="match status" value="1"/>
</dbReference>
<protein>
    <recommendedName>
        <fullName evidence="3">Pol protein</fullName>
    </recommendedName>
</protein>
<sequence>MGESQVLGPELVSETKDKVRLIRDHLKVASYKQKSYADLKRHEIEYSGGTSCFLRTNCLSVGVTLELDRIHDVFHVSMLRRYRSGPSHIVSVEEIEVRSDLTFKEEPIQILDRDIKVLRRKSIPLVKVLW</sequence>
<dbReference type="GeneID" id="121206015"/>
<reference evidence="1" key="1">
    <citation type="journal article" date="2020" name="Nat. Genet.">
        <title>Genomic diversifications of five Gossypium allopolyploid species and their impact on cotton improvement.</title>
        <authorList>
            <person name="Chen Z.J."/>
            <person name="Sreedasyam A."/>
            <person name="Ando A."/>
            <person name="Song Q."/>
            <person name="De Santiago L.M."/>
            <person name="Hulse-Kemp A.M."/>
            <person name="Ding M."/>
            <person name="Ye W."/>
            <person name="Kirkbride R.C."/>
            <person name="Jenkins J."/>
            <person name="Plott C."/>
            <person name="Lovell J."/>
            <person name="Lin Y.M."/>
            <person name="Vaughn R."/>
            <person name="Liu B."/>
            <person name="Simpson S."/>
            <person name="Scheffler B.E."/>
            <person name="Wen L."/>
            <person name="Saski C.A."/>
            <person name="Grover C.E."/>
            <person name="Hu G."/>
            <person name="Conover J.L."/>
            <person name="Carlson J.W."/>
            <person name="Shu S."/>
            <person name="Boston L.B."/>
            <person name="Williams M."/>
            <person name="Peterson D.G."/>
            <person name="McGee K."/>
            <person name="Jones D.C."/>
            <person name="Wendel J.F."/>
            <person name="Stelly D.M."/>
            <person name="Grimwood J."/>
            <person name="Schmutz J."/>
        </authorList>
    </citation>
    <scope>NUCLEOTIDE SEQUENCE [LARGE SCALE GENOMIC DNA]</scope>
    <source>
        <strain evidence="1">cv. TM-1</strain>
    </source>
</reference>
<reference evidence="2" key="2">
    <citation type="submission" date="2025-08" db="UniProtKB">
        <authorList>
            <consortium name="RefSeq"/>
        </authorList>
    </citation>
    <scope>IDENTIFICATION</scope>
</reference>
<dbReference type="Proteomes" id="UP000818029">
    <property type="component" value="Chromosome A09"/>
</dbReference>
<proteinExistence type="predicted"/>
<gene>
    <name evidence="2" type="primary">LOC121206015</name>
</gene>
<evidence type="ECO:0008006" key="3">
    <source>
        <dbReference type="Google" id="ProtNLM"/>
    </source>
</evidence>
<dbReference type="PANTHER" id="PTHR46148">
    <property type="entry name" value="CHROMO DOMAIN-CONTAINING PROTEIN"/>
    <property type="match status" value="1"/>
</dbReference>